<dbReference type="Proteomes" id="UP001163550">
    <property type="component" value="Chromosome"/>
</dbReference>
<dbReference type="SUPFAM" id="SSF51658">
    <property type="entry name" value="Xylose isomerase-like"/>
    <property type="match status" value="1"/>
</dbReference>
<dbReference type="Gene3D" id="3.20.20.150">
    <property type="entry name" value="Divalent-metal-dependent TIM barrel enzymes"/>
    <property type="match status" value="1"/>
</dbReference>
<organism evidence="2 3">
    <name type="scientific">Acetobacterium wieringae</name>
    <dbReference type="NCBI Taxonomy" id="52694"/>
    <lineage>
        <taxon>Bacteria</taxon>
        <taxon>Bacillati</taxon>
        <taxon>Bacillota</taxon>
        <taxon>Clostridia</taxon>
        <taxon>Eubacteriales</taxon>
        <taxon>Eubacteriaceae</taxon>
        <taxon>Acetobacterium</taxon>
    </lineage>
</organism>
<keyword evidence="2" id="KW-0413">Isomerase</keyword>
<proteinExistence type="predicted"/>
<keyword evidence="3" id="KW-1185">Reference proteome</keyword>
<protein>
    <submittedName>
        <fullName evidence="2">Sugar phosphate isomerase/epimerase</fullName>
    </submittedName>
</protein>
<gene>
    <name evidence="2" type="ORF">LNN31_02425</name>
</gene>
<dbReference type="RefSeq" id="WP_228879316.1">
    <property type="nucleotide sequence ID" value="NZ_CABIIK010000010.1"/>
</dbReference>
<dbReference type="GO" id="GO:0016853">
    <property type="term" value="F:isomerase activity"/>
    <property type="evidence" value="ECO:0007669"/>
    <property type="project" value="UniProtKB-KW"/>
</dbReference>
<accession>A0ABY6HFK2</accession>
<feature type="domain" description="Xylose isomerase-like TIM barrel" evidence="1">
    <location>
        <begin position="98"/>
        <end position="237"/>
    </location>
</feature>
<evidence type="ECO:0000313" key="3">
    <source>
        <dbReference type="Proteomes" id="UP001163550"/>
    </source>
</evidence>
<name>A0ABY6HFK2_9FIRM</name>
<dbReference type="InterPro" id="IPR013022">
    <property type="entry name" value="Xyl_isomerase-like_TIM-brl"/>
</dbReference>
<dbReference type="EMBL" id="CP087994">
    <property type="protein sequence ID" value="UYO63321.1"/>
    <property type="molecule type" value="Genomic_DNA"/>
</dbReference>
<evidence type="ECO:0000313" key="2">
    <source>
        <dbReference type="EMBL" id="UYO63321.1"/>
    </source>
</evidence>
<sequence length="324" mass="38016">MILMNISNYSGDLEKFEGDWKNVEGFLEKHQLDGVELICYEKDYLDTLPRWILKGLHLKYFPTWLEFYQNDMAKVSEMFGGMVGVRQYYGGTHPDTLVEAFRHEYQQARNFEVEYMVYHVSHVTTEHSFTRAFDYTDDEVLDATVDLVNRAFDANSDVQLLFENLWWPGLTLLDRDKAQRFLDQINYENKGIMLDLSHLMITNPKLKTAQEGAEYILDCIEKLGSLKDWIKGVHVNLSLPGDYLLSDHRTQYQEILATEDPFERYLKTVGHIKKIDWHVPFDHPLVKNIIDSVKPEYIVYELLAKDYESLDTYMAIQNQAMGRI</sequence>
<dbReference type="Pfam" id="PF01261">
    <property type="entry name" value="AP_endonuc_2"/>
    <property type="match status" value="1"/>
</dbReference>
<reference evidence="2" key="1">
    <citation type="submission" date="2021-11" db="EMBL/GenBank/DDBJ databases">
        <title>Isoprene-degrading acetogen.</title>
        <authorList>
            <person name="Yang Y."/>
            <person name="Jin H."/>
            <person name="Yan J."/>
        </authorList>
    </citation>
    <scope>NUCLEOTIDE SEQUENCE</scope>
    <source>
        <strain evidence="2">Berkeley</strain>
    </source>
</reference>
<evidence type="ECO:0000259" key="1">
    <source>
        <dbReference type="Pfam" id="PF01261"/>
    </source>
</evidence>
<dbReference type="InterPro" id="IPR036237">
    <property type="entry name" value="Xyl_isomerase-like_sf"/>
</dbReference>